<evidence type="ECO:0000256" key="1">
    <source>
        <dbReference type="ARBA" id="ARBA00004613"/>
    </source>
</evidence>
<dbReference type="STRING" id="1117702.AQZ52_08110"/>
<protein>
    <recommendedName>
        <fullName evidence="5">Peptidase M10 serralysin C-terminal domain-containing protein</fullName>
    </recommendedName>
</protein>
<dbReference type="InterPro" id="IPR018511">
    <property type="entry name" value="Hemolysin-typ_Ca-bd_CS"/>
</dbReference>
<evidence type="ECO:0008006" key="5">
    <source>
        <dbReference type="Google" id="ProtNLM"/>
    </source>
</evidence>
<dbReference type="RefSeq" id="WP_067908254.1">
    <property type="nucleotide sequence ID" value="NZ_KQ954244.1"/>
</dbReference>
<dbReference type="PANTHER" id="PTHR38340">
    <property type="entry name" value="S-LAYER PROTEIN"/>
    <property type="match status" value="1"/>
</dbReference>
<dbReference type="InterPro" id="IPR011049">
    <property type="entry name" value="Serralysin-like_metalloprot_C"/>
</dbReference>
<keyword evidence="4" id="KW-1185">Reference proteome</keyword>
<dbReference type="SUPFAM" id="SSF55486">
    <property type="entry name" value="Metalloproteases ('zincins'), catalytic domain"/>
    <property type="match status" value="1"/>
</dbReference>
<dbReference type="Gene3D" id="2.150.10.10">
    <property type="entry name" value="Serralysin-like metalloprotease, C-terminal"/>
    <property type="match status" value="2"/>
</dbReference>
<proteinExistence type="predicted"/>
<dbReference type="EMBL" id="LLZS01000006">
    <property type="protein sequence ID" value="KUR71576.1"/>
    <property type="molecule type" value="Genomic_DNA"/>
</dbReference>
<dbReference type="PRINTS" id="PR00313">
    <property type="entry name" value="CABNDNGRPT"/>
</dbReference>
<dbReference type="PROSITE" id="PS00330">
    <property type="entry name" value="HEMOLYSIN_CALCIUM"/>
    <property type="match status" value="3"/>
</dbReference>
<comment type="subcellular location">
    <subcellularLocation>
        <location evidence="1">Secreted</location>
    </subcellularLocation>
</comment>
<keyword evidence="2" id="KW-0964">Secreted</keyword>
<evidence type="ECO:0000313" key="4">
    <source>
        <dbReference type="Proteomes" id="UP000058012"/>
    </source>
</evidence>
<dbReference type="AlphaFoldDB" id="A0A117UVD7"/>
<sequence length="547" mass="55658">MALKATYDVVNTAAVPQLVANLLVGLCDEALKQWGEKLAGDADIAIRLEIIHGGETQVLADAGPDAGAVLKTDGDIKYWVSAVALKLQGNVIKNPDNAPDIVIRVNADNLSQVFLDPTPETRGPVPANKYDGLSIILHELGHGLGFNGFFDDATGTFAENYKSPFDYRIVAGSPYASFNGPTSSRILGGIPLTKGNGNHYGNDPGDPRGGNILLGLMNGLGAVPGYAYDIGALDLAMLADTGLGTIGNDVLDIPFLPMMRGGAGDDTITGGDGDNTLMGESGRDVITGSAGDDRLLGGTEVDNLTGGAGNDILDGGSGADVMAGGAGNDTYLVDDTGDLVYETDSSTGLVVDPGGKDVIRSSVACDMTAYGRQFIETVVLTRTAAVDVIGNALANRITGNAAANVLSGGDGGDVIAGGGGDDTLIGGAGRDVLTGGAGADSFVFATAPVRGLSLDVVRDFAEADGDRVALKFAMFAAAGFAGVLAEDAFYAAAGANRAHDASDRILYNTDTGRLSYDPDGTGPQAAIAFAQLRGAPTLAAHDIWLVA</sequence>
<name>A0A117UVD7_9SPHN</name>
<dbReference type="Proteomes" id="UP000058012">
    <property type="component" value="Unassembled WGS sequence"/>
</dbReference>
<reference evidence="3 4" key="1">
    <citation type="submission" date="2015-10" db="EMBL/GenBank/DDBJ databases">
        <title>Draft genome sequence of Novosphingobium fuchskuhlense DSM 25065 isolated from a surface water sample of the southwest basin of Lake Grosse Fuchskuhle.</title>
        <authorList>
            <person name="Ruckert C."/>
            <person name="Winkler A."/>
            <person name="Glaeser J."/>
            <person name="Grossart H.-P."/>
            <person name="Kalinowski J."/>
            <person name="Glaeser S."/>
        </authorList>
    </citation>
    <scope>NUCLEOTIDE SEQUENCE [LARGE SCALE GENOMIC DNA]</scope>
    <source>
        <strain evidence="3 4">FNE08-7</strain>
    </source>
</reference>
<gene>
    <name evidence="3" type="ORF">AQZ52_08110</name>
</gene>
<evidence type="ECO:0000313" key="3">
    <source>
        <dbReference type="EMBL" id="KUR71576.1"/>
    </source>
</evidence>
<dbReference type="Pfam" id="PF00353">
    <property type="entry name" value="HemolysinCabind"/>
    <property type="match status" value="3"/>
</dbReference>
<dbReference type="PANTHER" id="PTHR38340:SF1">
    <property type="entry name" value="S-LAYER PROTEIN"/>
    <property type="match status" value="1"/>
</dbReference>
<evidence type="ECO:0000256" key="2">
    <source>
        <dbReference type="ARBA" id="ARBA00022525"/>
    </source>
</evidence>
<comment type="caution">
    <text evidence="3">The sequence shown here is derived from an EMBL/GenBank/DDBJ whole genome shotgun (WGS) entry which is preliminary data.</text>
</comment>
<dbReference type="GO" id="GO:0005509">
    <property type="term" value="F:calcium ion binding"/>
    <property type="evidence" value="ECO:0007669"/>
    <property type="project" value="InterPro"/>
</dbReference>
<dbReference type="SUPFAM" id="SSF51120">
    <property type="entry name" value="beta-Roll"/>
    <property type="match status" value="2"/>
</dbReference>
<organism evidence="3 4">
    <name type="scientific">Novosphingobium fuchskuhlense</name>
    <dbReference type="NCBI Taxonomy" id="1117702"/>
    <lineage>
        <taxon>Bacteria</taxon>
        <taxon>Pseudomonadati</taxon>
        <taxon>Pseudomonadota</taxon>
        <taxon>Alphaproteobacteria</taxon>
        <taxon>Sphingomonadales</taxon>
        <taxon>Sphingomonadaceae</taxon>
        <taxon>Novosphingobium</taxon>
    </lineage>
</organism>
<dbReference type="InterPro" id="IPR001343">
    <property type="entry name" value="Hemolysn_Ca-bd"/>
</dbReference>
<dbReference type="InterPro" id="IPR050557">
    <property type="entry name" value="RTX_toxin/Mannuronan_C5-epim"/>
</dbReference>
<dbReference type="GO" id="GO:0005576">
    <property type="term" value="C:extracellular region"/>
    <property type="evidence" value="ECO:0007669"/>
    <property type="project" value="UniProtKB-SubCell"/>
</dbReference>
<accession>A0A117UVD7</accession>